<dbReference type="InterPro" id="IPR036101">
    <property type="entry name" value="CarD-like/TRCF_RID_sf"/>
</dbReference>
<dbReference type="Proteomes" id="UP000031623">
    <property type="component" value="Chromosome"/>
</dbReference>
<organism evidence="2 3">
    <name type="scientific">Thioploca ingrica</name>
    <dbReference type="NCBI Taxonomy" id="40754"/>
    <lineage>
        <taxon>Bacteria</taxon>
        <taxon>Pseudomonadati</taxon>
        <taxon>Pseudomonadota</taxon>
        <taxon>Gammaproteobacteria</taxon>
        <taxon>Thiotrichales</taxon>
        <taxon>Thiotrichaceae</taxon>
        <taxon>Thioploca</taxon>
    </lineage>
</organism>
<dbReference type="InterPro" id="IPR003711">
    <property type="entry name" value="CarD-like/TRCF_RID"/>
</dbReference>
<name>A0A090AKY5_9GAMM</name>
<dbReference type="Pfam" id="PF02559">
    <property type="entry name" value="CarD_TRCF_RID"/>
    <property type="match status" value="1"/>
</dbReference>
<proteinExistence type="predicted"/>
<dbReference type="KEGG" id="tig:THII_2050"/>
<accession>A0A090AKY5</accession>
<sequence length="944" mass="109464">MQPEELISYFYSKAKDKGLTNQELPWSLAELQISEDDYQHLCEWVNQLENRTLDYWFRSYQSVQIDDIKFFRPAAIGFILLLLTSETVRREAKGKELWAVVRRKFSIPAESVLFASRQPSQSFKNLIEKTTREFNLRHVFGIEGLHNWFDSIYLQIGFTQSGFKTHLPEWLCRQGQPLAIQYLLGEKDKNLQSESFRKLWSTLRNFRYQHITKIKLRQELSQSPWILPNWIDELIQCATKKLELSDRTLQNPVTTSSNLVEELPQISFLTTPRLRWQPLNPPEFVCELQNLVELGEDEYDIFLGNHFADRLIRQEDGSYLHESELVLKQSQSAEVSAILKNAAGDVVESVLLQLWCHDEDLNLFDLQTGQRIQNLSKLSPNKSYALLVADDLTVEPEPNCWCQLADKKLYYLAKGWSQETQISQLAWQATVAPPKTQPPWTEQLQVVAHPVCIKLGEIITIQTPVSNDIEILFIRAGSKPMNLETRCLRITPDIFSFDFSQQMAKVKLKIGLQKSEEKAVINRELRLNVTGAIYLDSEDWKLLTPDTVLTCEQAKSCQFKVFAISSEENINRQDCGVFHGDTWIKRLWQKPQAIGDLAGLGENLTIHQGTYNRQDEGFILAKEVIDTGILTDPPEIHDGILSLKLSLRIEPDEQKHNVIWWDKCDELIFLEIDDYGEREEDFVWLSLLSEKCTEPLVIAVSYEGHRLGAWWNEQWTILLENSSEPERTASLIRWFKLPILSNRYLKNVQQFALTYPQVVLQQWLLAKKPIYEELQWNKVKSEQWFLMAMRVLQVDLVHLFQADVDLMTKLLTHCLQSQFNIGGLISHEEYGIGRYQGLITMEHGEFLHLEYVNQNKIYIPLTSLHLISPWTGIASELTSLDHCKKAKHKAAQLGDEIANDHRKDNSLVYLLKNKISSFDFTKILADEPFRDLLIMRILETIKGK</sequence>
<dbReference type="OrthoDB" id="9850173at2"/>
<gene>
    <name evidence="2" type="ORF">THII_2050</name>
</gene>
<evidence type="ECO:0000259" key="1">
    <source>
        <dbReference type="SMART" id="SM01058"/>
    </source>
</evidence>
<keyword evidence="3" id="KW-1185">Reference proteome</keyword>
<dbReference type="AlphaFoldDB" id="A0A090AKY5"/>
<feature type="domain" description="CarD-like/TRCF RNAP-interacting" evidence="1">
    <location>
        <begin position="818"/>
        <end position="906"/>
    </location>
</feature>
<dbReference type="HOGENOM" id="CLU_311207_0_0_6"/>
<reference evidence="2 3" key="1">
    <citation type="journal article" date="2014" name="ISME J.">
        <title>Ecophysiology of Thioploca ingrica as revealed by the complete genome sequence supplemented with proteomic evidence.</title>
        <authorList>
            <person name="Kojima H."/>
            <person name="Ogura Y."/>
            <person name="Yamamoto N."/>
            <person name="Togashi T."/>
            <person name="Mori H."/>
            <person name="Watanabe T."/>
            <person name="Nemoto F."/>
            <person name="Kurokawa K."/>
            <person name="Hayashi T."/>
            <person name="Fukui M."/>
        </authorList>
    </citation>
    <scope>NUCLEOTIDE SEQUENCE [LARGE SCALE GENOMIC DNA]</scope>
</reference>
<evidence type="ECO:0000313" key="3">
    <source>
        <dbReference type="Proteomes" id="UP000031623"/>
    </source>
</evidence>
<dbReference type="Gene3D" id="2.40.10.170">
    <property type="match status" value="1"/>
</dbReference>
<protein>
    <recommendedName>
        <fullName evidence="1">CarD-like/TRCF RNAP-interacting domain-containing protein</fullName>
    </recommendedName>
</protein>
<dbReference type="STRING" id="40754.THII_2050"/>
<dbReference type="EMBL" id="AP014633">
    <property type="protein sequence ID" value="BAP56347.1"/>
    <property type="molecule type" value="Genomic_DNA"/>
</dbReference>
<evidence type="ECO:0000313" key="2">
    <source>
        <dbReference type="EMBL" id="BAP56347.1"/>
    </source>
</evidence>
<dbReference type="SMART" id="SM01058">
    <property type="entry name" value="CarD_TRCF"/>
    <property type="match status" value="1"/>
</dbReference>
<dbReference type="SUPFAM" id="SSF141259">
    <property type="entry name" value="CarD-like"/>
    <property type="match status" value="1"/>
</dbReference>